<dbReference type="Proteomes" id="UP000318578">
    <property type="component" value="Unassembled WGS sequence"/>
</dbReference>
<dbReference type="SUPFAM" id="SSF48371">
    <property type="entry name" value="ARM repeat"/>
    <property type="match status" value="1"/>
</dbReference>
<dbReference type="InterPro" id="IPR016024">
    <property type="entry name" value="ARM-type_fold"/>
</dbReference>
<name>A0A558A1J9_9PSEU</name>
<accession>A0A558A1J9</accession>
<dbReference type="InterPro" id="IPR011989">
    <property type="entry name" value="ARM-like"/>
</dbReference>
<sequence>MLAIRAADWVPQVREAARRACLSHLARDPMAALTLLPIASRLRRRAHGEWLAATLGETLARTPEVLTAALVSPERLTRRAAYATGGLGPGRLKAGLRDADLPIRLSCAKALAGSEDPEVRQLLRTSGTAALRALAIRNRDDALAALTDRSSLVRAHAQLALRRGGEDPAVHYRKVPGADAVAGLGETGTDSDAPALLPFLGHERPGVRAETIRALRRLRCIPRTELVALLVADPAPRVARQAMLSLLGCAELIDERTLLDLLDGDRRHLAHRLLCARDTWTRVVVDLRLALDPAQPLRENALRDLRNWLTHQSARSYTSPGGTRAGELAQLVARAEPLLGARQVRHLRMFL</sequence>
<dbReference type="AlphaFoldDB" id="A0A558A1J9"/>
<dbReference type="OrthoDB" id="3374146at2"/>
<keyword evidence="2" id="KW-1185">Reference proteome</keyword>
<dbReference type="Gene3D" id="1.25.10.10">
    <property type="entry name" value="Leucine-rich Repeat Variant"/>
    <property type="match status" value="1"/>
</dbReference>
<organism evidence="1 2">
    <name type="scientific">Amycolatopsis acidiphila</name>
    <dbReference type="NCBI Taxonomy" id="715473"/>
    <lineage>
        <taxon>Bacteria</taxon>
        <taxon>Bacillati</taxon>
        <taxon>Actinomycetota</taxon>
        <taxon>Actinomycetes</taxon>
        <taxon>Pseudonocardiales</taxon>
        <taxon>Pseudonocardiaceae</taxon>
        <taxon>Amycolatopsis</taxon>
    </lineage>
</organism>
<comment type="caution">
    <text evidence="1">The sequence shown here is derived from an EMBL/GenBank/DDBJ whole genome shotgun (WGS) entry which is preliminary data.</text>
</comment>
<evidence type="ECO:0008006" key="3">
    <source>
        <dbReference type="Google" id="ProtNLM"/>
    </source>
</evidence>
<evidence type="ECO:0000313" key="2">
    <source>
        <dbReference type="Proteomes" id="UP000318578"/>
    </source>
</evidence>
<evidence type="ECO:0000313" key="1">
    <source>
        <dbReference type="EMBL" id="TVT18141.1"/>
    </source>
</evidence>
<protein>
    <recommendedName>
        <fullName evidence="3">HEAT repeat domain-containing protein</fullName>
    </recommendedName>
</protein>
<reference evidence="1 2" key="1">
    <citation type="submission" date="2019-07" db="EMBL/GenBank/DDBJ databases">
        <title>New species of Amycolatopsis and Streptomyces.</title>
        <authorList>
            <person name="Duangmal K."/>
            <person name="Teo W.F.A."/>
            <person name="Lipun K."/>
        </authorList>
    </citation>
    <scope>NUCLEOTIDE SEQUENCE [LARGE SCALE GENOMIC DNA]</scope>
    <source>
        <strain evidence="1 2">JCM 30562</strain>
    </source>
</reference>
<dbReference type="EMBL" id="VJZA01000066">
    <property type="protein sequence ID" value="TVT18141.1"/>
    <property type="molecule type" value="Genomic_DNA"/>
</dbReference>
<gene>
    <name evidence="1" type="ORF">FNH06_28960</name>
</gene>
<proteinExistence type="predicted"/>